<name>A0A0E0ILN1_ORYNI</name>
<feature type="compositionally biased region" description="Low complexity" evidence="4">
    <location>
        <begin position="244"/>
        <end position="260"/>
    </location>
</feature>
<feature type="compositionally biased region" description="Polar residues" evidence="4">
    <location>
        <begin position="267"/>
        <end position="278"/>
    </location>
</feature>
<dbReference type="STRING" id="4536.A0A0E0ILN1"/>
<proteinExistence type="inferred from homology"/>
<dbReference type="eggNOG" id="KOG1502">
    <property type="taxonomic scope" value="Eukaryota"/>
</dbReference>
<dbReference type="OMA" id="MRLDEGG"/>
<dbReference type="FunFam" id="3.40.50.720:FF:000085">
    <property type="entry name" value="Dihydroflavonol reductase"/>
    <property type="match status" value="1"/>
</dbReference>
<dbReference type="Pfam" id="PF24842">
    <property type="entry name" value="UFD1_N2"/>
    <property type="match status" value="1"/>
</dbReference>
<evidence type="ECO:0000313" key="8">
    <source>
        <dbReference type="EnsemblPlants" id="ONIVA09G15600.2"/>
    </source>
</evidence>
<dbReference type="GO" id="GO:0031593">
    <property type="term" value="F:polyubiquitin modification-dependent protein binding"/>
    <property type="evidence" value="ECO:0007669"/>
    <property type="project" value="TreeGrafter"/>
</dbReference>
<evidence type="ECO:0000256" key="4">
    <source>
        <dbReference type="SAM" id="MobiDB-lite"/>
    </source>
</evidence>
<dbReference type="SUPFAM" id="SSF51735">
    <property type="entry name" value="NAD(P)-binding Rossmann-fold domains"/>
    <property type="match status" value="1"/>
</dbReference>
<dbReference type="GO" id="GO:0006511">
    <property type="term" value="P:ubiquitin-dependent protein catabolic process"/>
    <property type="evidence" value="ECO:0007669"/>
    <property type="project" value="InterPro"/>
</dbReference>
<evidence type="ECO:0000259" key="7">
    <source>
        <dbReference type="Pfam" id="PF24842"/>
    </source>
</evidence>
<sequence length="657" mass="72145">MLSRILHGYGGHGGRGFEQTYRCYSAAAFNKPQLEGGDKVIMPASALHRLASLHIDYPMLFELSHHGDAAAHRVTHCGVLEFVADEGTVIMPRWMMRGMRLDDGGLVVVRSASLPKGSYAKLQPHTGDFLDTANPKAVLEKTLRSFTCLTTGDTIMVAYNNKEFLIDIVETKPASAVCIIETDCEVDFAPPLDYKEPEKVQQKPSVPSSKAASEDQDQIKDEPEFRAFTGSGNRLDGKASKPLAAGISSNPAAASSAISDSNKKVNQETAASGVSNSTRQKKGKLVFGSNKSSSSSKEPEKAPPVKVDELAKKEEPKFQAFSGTSYSVQHHHFQFEKMVISSKGKVCVTGASGFVASWLIKRLLEAGYHVIGTVRDPSNREKVSHLWRLPSAKERLQLVRADLMEEGSFDDAVMACEGVFHTASPEEMLVPAINGTLNVLKSCKKNPFLKRVVLTSSSSTVRIRDESKHPEISLDETIWSSVALCEKLQLWYALAKISAEKAAWEFAKENNIDLVTVLPSFVIGPSLSHELSVTASDILGLLQGDTDRFISYGRMGYVHIDDVASCHILVYEAPQATGRYLCNSVVLDNNELVALLAKQFPIFPIPRSLRNPYEKQSYELNTSKIQQLGFKFKGVQEMFGDCVESLKDQGHLLECPL</sequence>
<comment type="similarity">
    <text evidence="1">Belongs to the UFD1 family.</text>
</comment>
<dbReference type="PANTHER" id="PTHR12555">
    <property type="entry name" value="UBIQUITIN FUSION DEGRADATON PROTEIN 1"/>
    <property type="match status" value="1"/>
</dbReference>
<evidence type="ECO:0000259" key="5">
    <source>
        <dbReference type="Pfam" id="PF01370"/>
    </source>
</evidence>
<dbReference type="InterPro" id="IPR001509">
    <property type="entry name" value="Epimerase_deHydtase"/>
</dbReference>
<dbReference type="Pfam" id="PF01370">
    <property type="entry name" value="Epimerase"/>
    <property type="match status" value="1"/>
</dbReference>
<dbReference type="InterPro" id="IPR055417">
    <property type="entry name" value="UFD1_N1"/>
</dbReference>
<reference evidence="8" key="1">
    <citation type="submission" date="2015-04" db="UniProtKB">
        <authorList>
            <consortium name="EnsemblPlants"/>
        </authorList>
    </citation>
    <scope>IDENTIFICATION</scope>
    <source>
        <strain evidence="8">SL10</strain>
    </source>
</reference>
<protein>
    <submittedName>
        <fullName evidence="8">Uncharacterized protein</fullName>
    </submittedName>
</protein>
<feature type="compositionally biased region" description="Polar residues" evidence="4">
    <location>
        <begin position="202"/>
        <end position="211"/>
    </location>
</feature>
<dbReference type="CDD" id="cd08958">
    <property type="entry name" value="FR_SDR_e"/>
    <property type="match status" value="1"/>
</dbReference>
<organism evidence="8">
    <name type="scientific">Oryza nivara</name>
    <name type="common">Indian wild rice</name>
    <name type="synonym">Oryza sativa f. spontanea</name>
    <dbReference type="NCBI Taxonomy" id="4536"/>
    <lineage>
        <taxon>Eukaryota</taxon>
        <taxon>Viridiplantae</taxon>
        <taxon>Streptophyta</taxon>
        <taxon>Embryophyta</taxon>
        <taxon>Tracheophyta</taxon>
        <taxon>Spermatophyta</taxon>
        <taxon>Magnoliopsida</taxon>
        <taxon>Liliopsida</taxon>
        <taxon>Poales</taxon>
        <taxon>Poaceae</taxon>
        <taxon>BOP clade</taxon>
        <taxon>Oryzoideae</taxon>
        <taxon>Oryzeae</taxon>
        <taxon>Oryzinae</taxon>
        <taxon>Oryza</taxon>
    </lineage>
</organism>
<dbReference type="InterPro" id="IPR055418">
    <property type="entry name" value="UFD1_N2"/>
</dbReference>
<feature type="region of interest" description="Disordered" evidence="4">
    <location>
        <begin position="193"/>
        <end position="305"/>
    </location>
</feature>
<dbReference type="Gene3D" id="3.10.330.10">
    <property type="match status" value="1"/>
</dbReference>
<dbReference type="GO" id="GO:0016491">
    <property type="term" value="F:oxidoreductase activity"/>
    <property type="evidence" value="ECO:0007669"/>
    <property type="project" value="UniProtKB-KW"/>
</dbReference>
<dbReference type="Gene3D" id="2.40.40.50">
    <property type="entry name" value="Ubiquitin fusion degradation protein UFD1, N-terminal domain"/>
    <property type="match status" value="1"/>
</dbReference>
<dbReference type="Gramene" id="ONIVA09G15600.2">
    <property type="protein sequence ID" value="ONIVA09G15600.2"/>
    <property type="gene ID" value="ONIVA09G15600"/>
</dbReference>
<reference evidence="8" key="2">
    <citation type="submission" date="2018-04" db="EMBL/GenBank/DDBJ databases">
        <title>OnivRS2 (Oryza nivara Reference Sequence Version 2).</title>
        <authorList>
            <person name="Zhang J."/>
            <person name="Kudrna D."/>
            <person name="Lee S."/>
            <person name="Talag J."/>
            <person name="Rajasekar S."/>
            <person name="Welchert J."/>
            <person name="Hsing Y.-I."/>
            <person name="Wing R.A."/>
        </authorList>
    </citation>
    <scope>NUCLEOTIDE SEQUENCE [LARGE SCALE GENOMIC DNA]</scope>
    <source>
        <strain evidence="8">SL10</strain>
    </source>
</reference>
<dbReference type="GO" id="GO:0036503">
    <property type="term" value="P:ERAD pathway"/>
    <property type="evidence" value="ECO:0007669"/>
    <property type="project" value="TreeGrafter"/>
</dbReference>
<feature type="domain" description="Ubiquitin fusion degradation protein UFD1 N-terminal subdomain 1" evidence="6">
    <location>
        <begin position="17"/>
        <end position="115"/>
    </location>
</feature>
<dbReference type="GO" id="GO:0034098">
    <property type="term" value="C:VCP-NPL4-UFD1 AAA ATPase complex"/>
    <property type="evidence" value="ECO:0007669"/>
    <property type="project" value="TreeGrafter"/>
</dbReference>
<keyword evidence="9" id="KW-1185">Reference proteome</keyword>
<evidence type="ECO:0000313" key="9">
    <source>
        <dbReference type="Proteomes" id="UP000006591"/>
    </source>
</evidence>
<evidence type="ECO:0000256" key="2">
    <source>
        <dbReference type="ARBA" id="ARBA00022786"/>
    </source>
</evidence>
<accession>A0A0E0ILN1</accession>
<keyword evidence="2" id="KW-0833">Ubl conjugation pathway</keyword>
<dbReference type="InterPro" id="IPR036291">
    <property type="entry name" value="NAD(P)-bd_dom_sf"/>
</dbReference>
<evidence type="ECO:0000256" key="3">
    <source>
        <dbReference type="ARBA" id="ARBA00023002"/>
    </source>
</evidence>
<dbReference type="InterPro" id="IPR042299">
    <property type="entry name" value="Ufd1-like_Nn"/>
</dbReference>
<dbReference type="Proteomes" id="UP000006591">
    <property type="component" value="Chromosome 9"/>
</dbReference>
<dbReference type="Pfam" id="PF03152">
    <property type="entry name" value="UFD1_N1"/>
    <property type="match status" value="1"/>
</dbReference>
<keyword evidence="3" id="KW-0560">Oxidoreductase</keyword>
<dbReference type="PANTHER" id="PTHR12555:SF16">
    <property type="entry name" value="OS04G0577000 PROTEIN"/>
    <property type="match status" value="1"/>
</dbReference>
<dbReference type="Gene3D" id="3.40.50.720">
    <property type="entry name" value="NAD(P)-binding Rossmann-like Domain"/>
    <property type="match status" value="1"/>
</dbReference>
<dbReference type="EnsemblPlants" id="ONIVA09G15600.2">
    <property type="protein sequence ID" value="ONIVA09G15600.2"/>
    <property type="gene ID" value="ONIVA09G15600"/>
</dbReference>
<dbReference type="InterPro" id="IPR004854">
    <property type="entry name" value="Ufd1-like"/>
</dbReference>
<dbReference type="eggNOG" id="KOG1816">
    <property type="taxonomic scope" value="Eukaryota"/>
</dbReference>
<feature type="domain" description="Ubiquitin fusion degradation protein UFD1 N-terminal subdomain 2" evidence="7">
    <location>
        <begin position="116"/>
        <end position="191"/>
    </location>
</feature>
<evidence type="ECO:0000259" key="6">
    <source>
        <dbReference type="Pfam" id="PF03152"/>
    </source>
</evidence>
<dbReference type="AlphaFoldDB" id="A0A0E0ILN1"/>
<evidence type="ECO:0000256" key="1">
    <source>
        <dbReference type="ARBA" id="ARBA00006043"/>
    </source>
</evidence>
<feature type="domain" description="NAD-dependent epimerase/dehydratase" evidence="5">
    <location>
        <begin position="346"/>
        <end position="576"/>
    </location>
</feature>